<accession>A0ABQ5DQS3</accession>
<keyword evidence="2" id="KW-1185">Reference proteome</keyword>
<name>A0ABQ5DQS3_9ASTR</name>
<sequence>MLTLKPLLSKIRISSTWKIHQWFFVETKRLDERIVWIEISGLHLCAWGSNAFKKVAFHGEMFDIHVHELGTWSISITINSLDTSSNVDVNDIDKVADVVEENSIDDLNDLNDNLNDLAQEFKEDEVYMDDLNVNFLDQTHVPLKEEIPVPTFSNGGTSDLSHPHLQTDMLILFLFLKACIFIFLEVL</sequence>
<dbReference type="EMBL" id="BQNB010015555">
    <property type="protein sequence ID" value="GJT41350.1"/>
    <property type="molecule type" value="Genomic_DNA"/>
</dbReference>
<evidence type="ECO:0000313" key="1">
    <source>
        <dbReference type="EMBL" id="GJT41350.1"/>
    </source>
</evidence>
<evidence type="ECO:0000313" key="2">
    <source>
        <dbReference type="Proteomes" id="UP001151760"/>
    </source>
</evidence>
<protein>
    <recommendedName>
        <fullName evidence="3">DUF4283 domain-containing protein</fullName>
    </recommendedName>
</protein>
<comment type="caution">
    <text evidence="1">The sequence shown here is derived from an EMBL/GenBank/DDBJ whole genome shotgun (WGS) entry which is preliminary data.</text>
</comment>
<dbReference type="Proteomes" id="UP001151760">
    <property type="component" value="Unassembled WGS sequence"/>
</dbReference>
<evidence type="ECO:0008006" key="3">
    <source>
        <dbReference type="Google" id="ProtNLM"/>
    </source>
</evidence>
<proteinExistence type="predicted"/>
<reference evidence="1" key="2">
    <citation type="submission" date="2022-01" db="EMBL/GenBank/DDBJ databases">
        <authorList>
            <person name="Yamashiro T."/>
            <person name="Shiraishi A."/>
            <person name="Satake H."/>
            <person name="Nakayama K."/>
        </authorList>
    </citation>
    <scope>NUCLEOTIDE SEQUENCE</scope>
</reference>
<gene>
    <name evidence="1" type="ORF">Tco_0941215</name>
</gene>
<reference evidence="1" key="1">
    <citation type="journal article" date="2022" name="Int. J. Mol. Sci.">
        <title>Draft Genome of Tanacetum Coccineum: Genomic Comparison of Closely Related Tanacetum-Family Plants.</title>
        <authorList>
            <person name="Yamashiro T."/>
            <person name="Shiraishi A."/>
            <person name="Nakayama K."/>
            <person name="Satake H."/>
        </authorList>
    </citation>
    <scope>NUCLEOTIDE SEQUENCE</scope>
</reference>
<organism evidence="1 2">
    <name type="scientific">Tanacetum coccineum</name>
    <dbReference type="NCBI Taxonomy" id="301880"/>
    <lineage>
        <taxon>Eukaryota</taxon>
        <taxon>Viridiplantae</taxon>
        <taxon>Streptophyta</taxon>
        <taxon>Embryophyta</taxon>
        <taxon>Tracheophyta</taxon>
        <taxon>Spermatophyta</taxon>
        <taxon>Magnoliopsida</taxon>
        <taxon>eudicotyledons</taxon>
        <taxon>Gunneridae</taxon>
        <taxon>Pentapetalae</taxon>
        <taxon>asterids</taxon>
        <taxon>campanulids</taxon>
        <taxon>Asterales</taxon>
        <taxon>Asteraceae</taxon>
        <taxon>Asteroideae</taxon>
        <taxon>Anthemideae</taxon>
        <taxon>Anthemidinae</taxon>
        <taxon>Tanacetum</taxon>
    </lineage>
</organism>